<dbReference type="EMBL" id="JAGPXC010000007">
    <property type="protein sequence ID" value="KAH6648896.1"/>
    <property type="molecule type" value="Genomic_DNA"/>
</dbReference>
<name>A0A9P8UFC6_9PEZI</name>
<keyword evidence="2" id="KW-1185">Reference proteome</keyword>
<evidence type="ECO:0000313" key="1">
    <source>
        <dbReference type="EMBL" id="KAH6648896.1"/>
    </source>
</evidence>
<protein>
    <submittedName>
        <fullName evidence="1">Uncharacterized protein</fullName>
    </submittedName>
</protein>
<sequence length="277" mass="30697">MSPNIMLPRFFPQDSIKLGRFLTDIDNPHHNYHDPLWNSPTRAINSPISSYTAVHNTSASSGFKSTLTSLISAGLSKHSKTELSITTDSASTLTLDNTQGWFKEAMHLPSTRSWIEQRIDEGDNIYMIVGFTCINNAYISYEACRETATEGQGQLPIAAALAATGAVVPLVGDILDPSIGASLQALDGAQSKFLVPGEQVCALQICKISHSWFSSKRVDTSRLSKPWWSSVERWRDEDDGEDDIIEVELSQVEDLDEKWAKVVSGDEVFFRPLFEEP</sequence>
<comment type="caution">
    <text evidence="1">The sequence shown here is derived from an EMBL/GenBank/DDBJ whole genome shotgun (WGS) entry which is preliminary data.</text>
</comment>
<dbReference type="GeneID" id="70132445"/>
<reference evidence="1" key="1">
    <citation type="journal article" date="2021" name="Nat. Commun.">
        <title>Genetic determinants of endophytism in the Arabidopsis root mycobiome.</title>
        <authorList>
            <person name="Mesny F."/>
            <person name="Miyauchi S."/>
            <person name="Thiergart T."/>
            <person name="Pickel B."/>
            <person name="Atanasova L."/>
            <person name="Karlsson M."/>
            <person name="Huettel B."/>
            <person name="Barry K.W."/>
            <person name="Haridas S."/>
            <person name="Chen C."/>
            <person name="Bauer D."/>
            <person name="Andreopoulos W."/>
            <person name="Pangilinan J."/>
            <person name="LaButti K."/>
            <person name="Riley R."/>
            <person name="Lipzen A."/>
            <person name="Clum A."/>
            <person name="Drula E."/>
            <person name="Henrissat B."/>
            <person name="Kohler A."/>
            <person name="Grigoriev I.V."/>
            <person name="Martin F.M."/>
            <person name="Hacquard S."/>
        </authorList>
    </citation>
    <scope>NUCLEOTIDE SEQUENCE</scope>
    <source>
        <strain evidence="1">MPI-SDFR-AT-0073</strain>
    </source>
</reference>
<accession>A0A9P8UFC6</accession>
<dbReference type="OrthoDB" id="5410365at2759"/>
<dbReference type="Proteomes" id="UP000758603">
    <property type="component" value="Unassembled WGS sequence"/>
</dbReference>
<dbReference type="AlphaFoldDB" id="A0A9P8UFC6"/>
<dbReference type="RefSeq" id="XP_045955403.1">
    <property type="nucleotide sequence ID" value="XM_046103553.1"/>
</dbReference>
<proteinExistence type="predicted"/>
<gene>
    <name evidence="1" type="ORF">BKA67DRAFT_576180</name>
</gene>
<organism evidence="1 2">
    <name type="scientific">Truncatella angustata</name>
    <dbReference type="NCBI Taxonomy" id="152316"/>
    <lineage>
        <taxon>Eukaryota</taxon>
        <taxon>Fungi</taxon>
        <taxon>Dikarya</taxon>
        <taxon>Ascomycota</taxon>
        <taxon>Pezizomycotina</taxon>
        <taxon>Sordariomycetes</taxon>
        <taxon>Xylariomycetidae</taxon>
        <taxon>Amphisphaeriales</taxon>
        <taxon>Sporocadaceae</taxon>
        <taxon>Truncatella</taxon>
    </lineage>
</organism>
<evidence type="ECO:0000313" key="2">
    <source>
        <dbReference type="Proteomes" id="UP000758603"/>
    </source>
</evidence>